<organism evidence="2 3">
    <name type="scientific">Eleusine coracana subsp. coracana</name>
    <dbReference type="NCBI Taxonomy" id="191504"/>
    <lineage>
        <taxon>Eukaryota</taxon>
        <taxon>Viridiplantae</taxon>
        <taxon>Streptophyta</taxon>
        <taxon>Embryophyta</taxon>
        <taxon>Tracheophyta</taxon>
        <taxon>Spermatophyta</taxon>
        <taxon>Magnoliopsida</taxon>
        <taxon>Liliopsida</taxon>
        <taxon>Poales</taxon>
        <taxon>Poaceae</taxon>
        <taxon>PACMAD clade</taxon>
        <taxon>Chloridoideae</taxon>
        <taxon>Cynodonteae</taxon>
        <taxon>Eleusininae</taxon>
        <taxon>Eleusine</taxon>
    </lineage>
</organism>
<evidence type="ECO:0000313" key="2">
    <source>
        <dbReference type="EMBL" id="GJM91135.1"/>
    </source>
</evidence>
<comment type="caution">
    <text evidence="2">The sequence shown here is derived from an EMBL/GenBank/DDBJ whole genome shotgun (WGS) entry which is preliminary data.</text>
</comment>
<sequence>MSEEEGGRRRGRVGGADRRLEEEEEEGRRRGEEGALRSLPAGCRRRRREGAGRSSEEEGGRRPDYNVSAAAEPAVHPVSAWPPRHAPGAGDLAVGGEARQPYPPCRAPTHRQEFRKRRCHRQALEVGTATRPPPISSAPRLLGPTGAPRAFDEMMCWWVSVLDEV</sequence>
<dbReference type="AlphaFoldDB" id="A0AAV5BZB7"/>
<feature type="region of interest" description="Disordered" evidence="1">
    <location>
        <begin position="1"/>
        <end position="117"/>
    </location>
</feature>
<keyword evidence="3" id="KW-1185">Reference proteome</keyword>
<gene>
    <name evidence="2" type="primary">ga07481</name>
    <name evidence="2" type="ORF">PR202_ga07481</name>
</gene>
<protein>
    <submittedName>
        <fullName evidence="2">Uncharacterized protein</fullName>
    </submittedName>
</protein>
<dbReference type="EMBL" id="BQKI01000003">
    <property type="protein sequence ID" value="GJM91135.1"/>
    <property type="molecule type" value="Genomic_DNA"/>
</dbReference>
<feature type="compositionally biased region" description="Basic and acidic residues" evidence="1">
    <location>
        <begin position="49"/>
        <end position="64"/>
    </location>
</feature>
<evidence type="ECO:0000256" key="1">
    <source>
        <dbReference type="SAM" id="MobiDB-lite"/>
    </source>
</evidence>
<dbReference type="Proteomes" id="UP001054889">
    <property type="component" value="Unassembled WGS sequence"/>
</dbReference>
<accession>A0AAV5BZB7</accession>
<reference evidence="2" key="2">
    <citation type="submission" date="2021-12" db="EMBL/GenBank/DDBJ databases">
        <title>Resequencing data analysis of finger millet.</title>
        <authorList>
            <person name="Hatakeyama M."/>
            <person name="Aluri S."/>
            <person name="Balachadran M.T."/>
            <person name="Sivarajan S.R."/>
            <person name="Poveda L."/>
            <person name="Shimizu-Inatsugi R."/>
            <person name="Schlapbach R."/>
            <person name="Sreeman S.M."/>
            <person name="Shimizu K.K."/>
        </authorList>
    </citation>
    <scope>NUCLEOTIDE SEQUENCE</scope>
</reference>
<evidence type="ECO:0000313" key="3">
    <source>
        <dbReference type="Proteomes" id="UP001054889"/>
    </source>
</evidence>
<reference evidence="2" key="1">
    <citation type="journal article" date="2018" name="DNA Res.">
        <title>Multiple hybrid de novo genome assembly of finger millet, an orphan allotetraploid crop.</title>
        <authorList>
            <person name="Hatakeyama M."/>
            <person name="Aluri S."/>
            <person name="Balachadran M.T."/>
            <person name="Sivarajan S.R."/>
            <person name="Patrignani A."/>
            <person name="Gruter S."/>
            <person name="Poveda L."/>
            <person name="Shimizu-Inatsugi R."/>
            <person name="Baeten J."/>
            <person name="Francoijs K.J."/>
            <person name="Nataraja K.N."/>
            <person name="Reddy Y.A.N."/>
            <person name="Phadnis S."/>
            <person name="Ravikumar R.L."/>
            <person name="Schlapbach R."/>
            <person name="Sreeman S.M."/>
            <person name="Shimizu K.K."/>
        </authorList>
    </citation>
    <scope>NUCLEOTIDE SEQUENCE</scope>
</reference>
<name>A0AAV5BZB7_ELECO</name>
<feature type="compositionally biased region" description="Basic and acidic residues" evidence="1">
    <location>
        <begin position="15"/>
        <end position="35"/>
    </location>
</feature>
<proteinExistence type="predicted"/>